<dbReference type="Gene3D" id="1.10.1660.10">
    <property type="match status" value="1"/>
</dbReference>
<keyword evidence="1 3" id="KW-0238">DNA-binding</keyword>
<organism evidence="3 4">
    <name type="scientific">Williamsia sterculiae</name>
    <dbReference type="NCBI Taxonomy" id="1344003"/>
    <lineage>
        <taxon>Bacteria</taxon>
        <taxon>Bacillati</taxon>
        <taxon>Actinomycetota</taxon>
        <taxon>Actinomycetes</taxon>
        <taxon>Mycobacteriales</taxon>
        <taxon>Nocardiaceae</taxon>
        <taxon>Williamsia</taxon>
    </lineage>
</organism>
<dbReference type="PANTHER" id="PTHR30204">
    <property type="entry name" value="REDOX-CYCLING DRUG-SENSING TRANSCRIPTIONAL ACTIVATOR SOXR"/>
    <property type="match status" value="1"/>
</dbReference>
<dbReference type="Pfam" id="PF13411">
    <property type="entry name" value="MerR_1"/>
    <property type="match status" value="1"/>
</dbReference>
<dbReference type="GO" id="GO:0003677">
    <property type="term" value="F:DNA binding"/>
    <property type="evidence" value="ECO:0007669"/>
    <property type="project" value="UniProtKB-KW"/>
</dbReference>
<dbReference type="InterPro" id="IPR009061">
    <property type="entry name" value="DNA-bd_dom_put_sf"/>
</dbReference>
<dbReference type="OrthoDB" id="4567915at2"/>
<evidence type="ECO:0000313" key="3">
    <source>
        <dbReference type="EMBL" id="SIS23980.1"/>
    </source>
</evidence>
<dbReference type="PANTHER" id="PTHR30204:SF97">
    <property type="entry name" value="MERR FAMILY REGULATORY PROTEIN"/>
    <property type="match status" value="1"/>
</dbReference>
<evidence type="ECO:0000259" key="2">
    <source>
        <dbReference type="PROSITE" id="PS50937"/>
    </source>
</evidence>
<reference evidence="3 4" key="1">
    <citation type="submission" date="2017-01" db="EMBL/GenBank/DDBJ databases">
        <authorList>
            <person name="Mah S.A."/>
            <person name="Swanson W.J."/>
            <person name="Moy G.W."/>
            <person name="Vacquier V.D."/>
        </authorList>
    </citation>
    <scope>NUCLEOTIDE SEQUENCE [LARGE SCALE GENOMIC DNA]</scope>
    <source>
        <strain evidence="3 4">CPCC 203464</strain>
    </source>
</reference>
<dbReference type="CDD" id="cd01282">
    <property type="entry name" value="HTH_MerR-like_sg3"/>
    <property type="match status" value="1"/>
</dbReference>
<feature type="domain" description="HTH merR-type" evidence="2">
    <location>
        <begin position="1"/>
        <end position="68"/>
    </location>
</feature>
<dbReference type="STRING" id="1344003.SAMN05445060_4222"/>
<evidence type="ECO:0000256" key="1">
    <source>
        <dbReference type="ARBA" id="ARBA00023125"/>
    </source>
</evidence>
<evidence type="ECO:0000313" key="4">
    <source>
        <dbReference type="Proteomes" id="UP000186218"/>
    </source>
</evidence>
<dbReference type="Proteomes" id="UP000186218">
    <property type="component" value="Unassembled WGS sequence"/>
</dbReference>
<dbReference type="InterPro" id="IPR000551">
    <property type="entry name" value="MerR-type_HTH_dom"/>
</dbReference>
<dbReference type="SMART" id="SM00422">
    <property type="entry name" value="HTH_MERR"/>
    <property type="match status" value="1"/>
</dbReference>
<dbReference type="PRINTS" id="PR00040">
    <property type="entry name" value="HTHMERR"/>
</dbReference>
<dbReference type="SUPFAM" id="SSF46955">
    <property type="entry name" value="Putative DNA-binding domain"/>
    <property type="match status" value="1"/>
</dbReference>
<dbReference type="GO" id="GO:0003700">
    <property type="term" value="F:DNA-binding transcription factor activity"/>
    <property type="evidence" value="ECO:0007669"/>
    <property type="project" value="InterPro"/>
</dbReference>
<dbReference type="EMBL" id="FTNT01000019">
    <property type="protein sequence ID" value="SIS23980.1"/>
    <property type="molecule type" value="Genomic_DNA"/>
</dbReference>
<gene>
    <name evidence="3" type="ORF">SAMN05445060_4222</name>
</gene>
<dbReference type="InterPro" id="IPR047057">
    <property type="entry name" value="MerR_fam"/>
</dbReference>
<proteinExistence type="predicted"/>
<keyword evidence="4" id="KW-1185">Reference proteome</keyword>
<protein>
    <submittedName>
        <fullName evidence="3">DNA-binding transcriptional regulator, MerR family</fullName>
    </submittedName>
</protein>
<sequence>MKIGELSRRTGVSVRSLRYYEEQGLCTPTRTPGGQREYTDDAIDRVILIQQLFAAGIRSARIGQILPCMQAPEGTPNERTTIRLANDLTAERDRIEAMIADLVRSRTLLDEIISAATSDGATAASTGNARKAEQTT</sequence>
<name>A0A1N7HH18_9NOCA</name>
<accession>A0A1N7HH18</accession>
<dbReference type="PROSITE" id="PS50937">
    <property type="entry name" value="HTH_MERR_2"/>
    <property type="match status" value="1"/>
</dbReference>
<dbReference type="AlphaFoldDB" id="A0A1N7HH18"/>